<dbReference type="PROSITE" id="PS51725">
    <property type="entry name" value="ABM"/>
    <property type="match status" value="1"/>
</dbReference>
<evidence type="ECO:0000259" key="1">
    <source>
        <dbReference type="PROSITE" id="PS51725"/>
    </source>
</evidence>
<dbReference type="Pfam" id="PF03992">
    <property type="entry name" value="ABM"/>
    <property type="match status" value="1"/>
</dbReference>
<dbReference type="InterPro" id="IPR011008">
    <property type="entry name" value="Dimeric_a/b-barrel"/>
</dbReference>
<dbReference type="EMBL" id="QXMN01000028">
    <property type="protein sequence ID" value="RIX76874.1"/>
    <property type="molecule type" value="Genomic_DNA"/>
</dbReference>
<organism evidence="2 3">
    <name type="scientific">Acidovorax cavernicola</name>
    <dbReference type="NCBI Taxonomy" id="1675792"/>
    <lineage>
        <taxon>Bacteria</taxon>
        <taxon>Pseudomonadati</taxon>
        <taxon>Pseudomonadota</taxon>
        <taxon>Betaproteobacteria</taxon>
        <taxon>Burkholderiales</taxon>
        <taxon>Comamonadaceae</taxon>
        <taxon>Acidovorax</taxon>
    </lineage>
</organism>
<proteinExistence type="predicted"/>
<dbReference type="InterPro" id="IPR007138">
    <property type="entry name" value="ABM_dom"/>
</dbReference>
<keyword evidence="2" id="KW-0503">Monooxygenase</keyword>
<dbReference type="PANTHER" id="PTHR33336">
    <property type="entry name" value="QUINOL MONOOXYGENASE YGIN-RELATED"/>
    <property type="match status" value="1"/>
</dbReference>
<feature type="domain" description="ABM" evidence="1">
    <location>
        <begin position="2"/>
        <end position="99"/>
    </location>
</feature>
<dbReference type="Proteomes" id="UP000265619">
    <property type="component" value="Unassembled WGS sequence"/>
</dbReference>
<dbReference type="AlphaFoldDB" id="A0A9X8D282"/>
<dbReference type="OrthoDB" id="9812192at2"/>
<evidence type="ECO:0000313" key="3">
    <source>
        <dbReference type="Proteomes" id="UP000265619"/>
    </source>
</evidence>
<keyword evidence="2" id="KW-0560">Oxidoreductase</keyword>
<comment type="caution">
    <text evidence="2">The sequence shown here is derived from an EMBL/GenBank/DDBJ whole genome shotgun (WGS) entry which is preliminary data.</text>
</comment>
<dbReference type="RefSeq" id="WP_119556090.1">
    <property type="nucleotide sequence ID" value="NZ_QXMN01000028.1"/>
</dbReference>
<evidence type="ECO:0000313" key="2">
    <source>
        <dbReference type="EMBL" id="RIX76874.1"/>
    </source>
</evidence>
<dbReference type="GO" id="GO:0004497">
    <property type="term" value="F:monooxygenase activity"/>
    <property type="evidence" value="ECO:0007669"/>
    <property type="project" value="UniProtKB-KW"/>
</dbReference>
<dbReference type="SUPFAM" id="SSF54909">
    <property type="entry name" value="Dimeric alpha+beta barrel"/>
    <property type="match status" value="1"/>
</dbReference>
<dbReference type="InterPro" id="IPR050744">
    <property type="entry name" value="AI-2_Isomerase_LsrG"/>
</dbReference>
<protein>
    <submittedName>
        <fullName evidence="2">Antibiotic biosynthesis monooxygenase</fullName>
    </submittedName>
</protein>
<gene>
    <name evidence="2" type="ORF">D3H34_20485</name>
</gene>
<keyword evidence="3" id="KW-1185">Reference proteome</keyword>
<dbReference type="Gene3D" id="3.30.70.100">
    <property type="match status" value="1"/>
</dbReference>
<name>A0A9X8D282_9BURK</name>
<sequence>MIQVVAVITAKPGQRARLLEAFAANRAAVLAEDGCIEYGATVDAQGIPPSKASFGPDTFVVIEKWASLPALMAHGAAPHMAAFSAQTKEFTESKRIHILEPI</sequence>
<reference evidence="2 3" key="1">
    <citation type="submission" date="2018-09" db="EMBL/GenBank/DDBJ databases">
        <title>Acidovorax cavernicola nov. sp. isolated from Gruta de las Maravillas (Aracena, Spain).</title>
        <authorList>
            <person name="Jurado V."/>
            <person name="Gutierrez-Patricio S."/>
            <person name="Gonzalez-Pimentel J.L."/>
            <person name="Miller A.Z."/>
            <person name="Laiz L."/>
            <person name="Saiz-Jimenez C."/>
        </authorList>
    </citation>
    <scope>NUCLEOTIDE SEQUENCE [LARGE SCALE GENOMIC DNA]</scope>
    <source>
        <strain evidence="2 3">1011MAR4D40.2</strain>
    </source>
</reference>
<accession>A0A9X8D282</accession>
<dbReference type="GO" id="GO:0005829">
    <property type="term" value="C:cytosol"/>
    <property type="evidence" value="ECO:0007669"/>
    <property type="project" value="TreeGrafter"/>
</dbReference>
<dbReference type="PANTHER" id="PTHR33336:SF3">
    <property type="entry name" value="ABM DOMAIN-CONTAINING PROTEIN"/>
    <property type="match status" value="1"/>
</dbReference>